<dbReference type="Pfam" id="PF08442">
    <property type="entry name" value="ATP-grasp_2"/>
    <property type="match status" value="1"/>
</dbReference>
<dbReference type="GO" id="GO:0042709">
    <property type="term" value="C:succinate-CoA ligase complex"/>
    <property type="evidence" value="ECO:0007669"/>
    <property type="project" value="TreeGrafter"/>
</dbReference>
<dbReference type="GO" id="GO:0006099">
    <property type="term" value="P:tricarboxylic acid cycle"/>
    <property type="evidence" value="ECO:0007669"/>
    <property type="project" value="InterPro"/>
</dbReference>
<keyword evidence="8" id="KW-1185">Reference proteome</keyword>
<reference evidence="7 8" key="1">
    <citation type="submission" date="2020-10" db="EMBL/GenBank/DDBJ databases">
        <title>Thermofilum lucidum 3507LT sp. nov. a novel member of Thermofilaceae family isolated from Chile hot spring, and proposal of description order Thermofilales.</title>
        <authorList>
            <person name="Zayulina K.S."/>
            <person name="Elcheninov A.G."/>
            <person name="Toshchakov S.V."/>
            <person name="Kublanov I.V."/>
        </authorList>
    </citation>
    <scope>NUCLEOTIDE SEQUENCE [LARGE SCALE GENOMIC DNA]</scope>
    <source>
        <strain evidence="7 8">3507LT</strain>
    </source>
</reference>
<dbReference type="InterPro" id="IPR005811">
    <property type="entry name" value="SUCC_ACL_C"/>
</dbReference>
<dbReference type="InParanoid" id="A0A7L9FEK4"/>
<dbReference type="InterPro" id="IPR013650">
    <property type="entry name" value="ATP-grasp_succ-CoA_synth-type"/>
</dbReference>
<dbReference type="PANTHER" id="PTHR11815">
    <property type="entry name" value="SUCCINYL-COA SYNTHETASE BETA CHAIN"/>
    <property type="match status" value="1"/>
</dbReference>
<dbReference type="PIRSF" id="PIRSF001554">
    <property type="entry name" value="SucCS_beta"/>
    <property type="match status" value="1"/>
</dbReference>
<keyword evidence="1 7" id="KW-0436">Ligase</keyword>
<evidence type="ECO:0000256" key="5">
    <source>
        <dbReference type="PROSITE-ProRule" id="PRU00409"/>
    </source>
</evidence>
<dbReference type="FunCoup" id="A0A7L9FEK4">
    <property type="interactions" value="169"/>
</dbReference>
<sequence length="372" mass="40976">MIPYEFEVKEIVKSKGVRVEPYCIVASNSNTALEECLSEISPPYVVKAQVRGWGRAKAGLVKFAEDREEARRGVAELFARTFGGAPIRYVMVSKRLGILRELYLSVMVNYAPPYILLLASRSGGVEVEEQASRDGVLRIKIDPFEGVRDYMVRYISKFLDVPLDPLRGILEGLYSAIWDYNLHLLELNPLAVTENGIIALDAKAIVDDDALEQNPRLGEIRSRYESELTDEEALARKMGFSVVLLNGDTAVIGNGAGLTMATLDALVSLGGSPGLFLDLGGGASAERVKAAMSLVLGKLSIKRVLVNILGGITRCDEVAKGVVEALKESGRRDMKIVFRLSGFREEEGRRILEDYGIRAFKSFEDAVREVVR</sequence>
<evidence type="ECO:0000313" key="8">
    <source>
        <dbReference type="Proteomes" id="UP000594121"/>
    </source>
</evidence>
<evidence type="ECO:0000256" key="4">
    <source>
        <dbReference type="ARBA" id="ARBA00022842"/>
    </source>
</evidence>
<dbReference type="Gene3D" id="3.30.470.20">
    <property type="entry name" value="ATP-grasp fold, B domain"/>
    <property type="match status" value="1"/>
</dbReference>
<feature type="domain" description="ATP-grasp" evidence="6">
    <location>
        <begin position="9"/>
        <end position="219"/>
    </location>
</feature>
<dbReference type="SUPFAM" id="SSF56059">
    <property type="entry name" value="Glutathione synthetase ATP-binding domain-like"/>
    <property type="match status" value="1"/>
</dbReference>
<evidence type="ECO:0000256" key="2">
    <source>
        <dbReference type="ARBA" id="ARBA00022723"/>
    </source>
</evidence>
<dbReference type="RefSeq" id="WP_192818141.1">
    <property type="nucleotide sequence ID" value="NZ_CP062310.1"/>
</dbReference>
<dbReference type="Gene3D" id="3.40.50.261">
    <property type="entry name" value="Succinyl-CoA synthetase domains"/>
    <property type="match status" value="1"/>
</dbReference>
<dbReference type="Proteomes" id="UP000594121">
    <property type="component" value="Chromosome"/>
</dbReference>
<dbReference type="InterPro" id="IPR017866">
    <property type="entry name" value="Succ-CoA_synthase_bsu_CS"/>
</dbReference>
<dbReference type="AlphaFoldDB" id="A0A7L9FEK4"/>
<dbReference type="Pfam" id="PF00549">
    <property type="entry name" value="Ligase_CoA"/>
    <property type="match status" value="1"/>
</dbReference>
<evidence type="ECO:0000256" key="3">
    <source>
        <dbReference type="ARBA" id="ARBA00022741"/>
    </source>
</evidence>
<evidence type="ECO:0000259" key="6">
    <source>
        <dbReference type="PROSITE" id="PS50975"/>
    </source>
</evidence>
<dbReference type="SUPFAM" id="SSF52210">
    <property type="entry name" value="Succinyl-CoA synthetase domains"/>
    <property type="match status" value="1"/>
</dbReference>
<dbReference type="EMBL" id="CP062310">
    <property type="protein sequence ID" value="QOJ78169.1"/>
    <property type="molecule type" value="Genomic_DNA"/>
</dbReference>
<dbReference type="InterPro" id="IPR013815">
    <property type="entry name" value="ATP_grasp_subdomain_1"/>
</dbReference>
<dbReference type="PROSITE" id="PS50975">
    <property type="entry name" value="ATP_GRASP"/>
    <property type="match status" value="1"/>
</dbReference>
<dbReference type="KEGG" id="thel:IG193_05135"/>
<dbReference type="GO" id="GO:0046872">
    <property type="term" value="F:metal ion binding"/>
    <property type="evidence" value="ECO:0007669"/>
    <property type="project" value="UniProtKB-KW"/>
</dbReference>
<dbReference type="PANTHER" id="PTHR11815:SF10">
    <property type="entry name" value="SUCCINATE--COA LIGASE [GDP-FORMING] SUBUNIT BETA, MITOCHONDRIAL"/>
    <property type="match status" value="1"/>
</dbReference>
<gene>
    <name evidence="7" type="ORF">IG193_05135</name>
</gene>
<dbReference type="PROSITE" id="PS01217">
    <property type="entry name" value="SUCCINYL_COA_LIG_3"/>
    <property type="match status" value="1"/>
</dbReference>
<proteinExistence type="predicted"/>
<dbReference type="InterPro" id="IPR011761">
    <property type="entry name" value="ATP-grasp"/>
</dbReference>
<evidence type="ECO:0000313" key="7">
    <source>
        <dbReference type="EMBL" id="QOJ78169.1"/>
    </source>
</evidence>
<organism evidence="7 8">
    <name type="scientific">Infirmifilum lucidum</name>
    <dbReference type="NCBI Taxonomy" id="2776706"/>
    <lineage>
        <taxon>Archaea</taxon>
        <taxon>Thermoproteota</taxon>
        <taxon>Thermoprotei</taxon>
        <taxon>Thermofilales</taxon>
        <taxon>Thermofilaceae</taxon>
        <taxon>Infirmifilum</taxon>
    </lineage>
</organism>
<dbReference type="InterPro" id="IPR005809">
    <property type="entry name" value="Succ_CoA_ligase-like_bsu"/>
</dbReference>
<protein>
    <submittedName>
        <fullName evidence="7">Succinate--CoA ligase subunit beta</fullName>
    </submittedName>
</protein>
<dbReference type="GO" id="GO:0006104">
    <property type="term" value="P:succinyl-CoA metabolic process"/>
    <property type="evidence" value="ECO:0007669"/>
    <property type="project" value="TreeGrafter"/>
</dbReference>
<dbReference type="GeneID" id="59149257"/>
<keyword evidence="3 5" id="KW-0547">Nucleotide-binding</keyword>
<keyword evidence="2" id="KW-0479">Metal-binding</keyword>
<dbReference type="GO" id="GO:0005524">
    <property type="term" value="F:ATP binding"/>
    <property type="evidence" value="ECO:0007669"/>
    <property type="project" value="UniProtKB-UniRule"/>
</dbReference>
<keyword evidence="4" id="KW-0460">Magnesium</keyword>
<keyword evidence="5" id="KW-0067">ATP-binding</keyword>
<name>A0A7L9FEK4_9CREN</name>
<dbReference type="GO" id="GO:0004775">
    <property type="term" value="F:succinate-CoA ligase (ADP-forming) activity"/>
    <property type="evidence" value="ECO:0007669"/>
    <property type="project" value="TreeGrafter"/>
</dbReference>
<dbReference type="InterPro" id="IPR016102">
    <property type="entry name" value="Succinyl-CoA_synth-like"/>
</dbReference>
<dbReference type="Gene3D" id="3.30.1490.20">
    <property type="entry name" value="ATP-grasp fold, A domain"/>
    <property type="match status" value="1"/>
</dbReference>
<accession>A0A7L9FEK4</accession>
<evidence type="ECO:0000256" key="1">
    <source>
        <dbReference type="ARBA" id="ARBA00022598"/>
    </source>
</evidence>